<feature type="compositionally biased region" description="Basic and acidic residues" evidence="1">
    <location>
        <begin position="291"/>
        <end position="313"/>
    </location>
</feature>
<dbReference type="GO" id="GO:0004190">
    <property type="term" value="F:aspartic-type endopeptidase activity"/>
    <property type="evidence" value="ECO:0007669"/>
    <property type="project" value="InterPro"/>
</dbReference>
<feature type="region of interest" description="Disordered" evidence="1">
    <location>
        <begin position="555"/>
        <end position="577"/>
    </location>
</feature>
<dbReference type="InterPro" id="IPR021109">
    <property type="entry name" value="Peptidase_aspartic_dom_sf"/>
</dbReference>
<dbReference type="RefSeq" id="XP_037878476.1">
    <property type="nucleotide sequence ID" value="XM_038022622.1"/>
</dbReference>
<keyword evidence="2" id="KW-0548">Nucleotidyltransferase</keyword>
<reference evidence="2" key="2">
    <citation type="submission" date="2013-10" db="EMBL/GenBank/DDBJ databases">
        <authorList>
            <person name="Aslett M."/>
        </authorList>
    </citation>
    <scope>NUCLEOTIDE SEQUENCE [LARGE SCALE GENOMIC DNA]</scope>
    <source>
        <strain evidence="2">Houghton</strain>
    </source>
</reference>
<dbReference type="Pfam" id="PF13975">
    <property type="entry name" value="gag-asp_proteas"/>
    <property type="match status" value="1"/>
</dbReference>
<dbReference type="AlphaFoldDB" id="U6KIT0"/>
<gene>
    <name evidence="2" type="ORF">EMH_0068600</name>
</gene>
<proteinExistence type="predicted"/>
<dbReference type="Gene3D" id="3.10.10.10">
    <property type="entry name" value="HIV Type 1 Reverse Transcriptase, subunit A, domain 1"/>
    <property type="match status" value="1"/>
</dbReference>
<dbReference type="GO" id="GO:0006508">
    <property type="term" value="P:proteolysis"/>
    <property type="evidence" value="ECO:0007669"/>
    <property type="project" value="InterPro"/>
</dbReference>
<accession>U6KIT0</accession>
<feature type="region of interest" description="Disordered" evidence="1">
    <location>
        <begin position="225"/>
        <end position="322"/>
    </location>
</feature>
<dbReference type="InterPro" id="IPR032567">
    <property type="entry name" value="RTL1-rel"/>
</dbReference>
<dbReference type="PROSITE" id="PS00141">
    <property type="entry name" value="ASP_PROTEASE"/>
    <property type="match status" value="1"/>
</dbReference>
<name>U6KIT0_9EIME</name>
<evidence type="ECO:0000313" key="3">
    <source>
        <dbReference type="Proteomes" id="UP000030744"/>
    </source>
</evidence>
<dbReference type="InterPro" id="IPR043502">
    <property type="entry name" value="DNA/RNA_pol_sf"/>
</dbReference>
<dbReference type="Proteomes" id="UP000030744">
    <property type="component" value="Unassembled WGS sequence"/>
</dbReference>
<dbReference type="SUPFAM" id="SSF50630">
    <property type="entry name" value="Acid proteases"/>
    <property type="match status" value="1"/>
</dbReference>
<dbReference type="Gene3D" id="2.40.70.10">
    <property type="entry name" value="Acid Proteases"/>
    <property type="match status" value="1"/>
</dbReference>
<keyword evidence="2" id="KW-0695">RNA-directed DNA polymerase</keyword>
<dbReference type="GeneID" id="60404225"/>
<dbReference type="PANTHER" id="PTHR15503:SF22">
    <property type="entry name" value="TRANSPOSON TY3-I GAG POLYPROTEIN"/>
    <property type="match status" value="1"/>
</dbReference>
<feature type="compositionally biased region" description="Polar residues" evidence="1">
    <location>
        <begin position="25"/>
        <end position="40"/>
    </location>
</feature>
<dbReference type="VEuPathDB" id="ToxoDB:EMH_0068600"/>
<evidence type="ECO:0000256" key="1">
    <source>
        <dbReference type="SAM" id="MobiDB-lite"/>
    </source>
</evidence>
<organism evidence="2 3">
    <name type="scientific">Eimeria mitis</name>
    <dbReference type="NCBI Taxonomy" id="44415"/>
    <lineage>
        <taxon>Eukaryota</taxon>
        <taxon>Sar</taxon>
        <taxon>Alveolata</taxon>
        <taxon>Apicomplexa</taxon>
        <taxon>Conoidasida</taxon>
        <taxon>Coccidia</taxon>
        <taxon>Eucoccidiorida</taxon>
        <taxon>Eimeriorina</taxon>
        <taxon>Eimeriidae</taxon>
        <taxon>Eimeria</taxon>
    </lineage>
</organism>
<sequence length="702" mass="76768">MDIESPPREIAGHFPEPRRTRSQRESGPTVSRKGSTSARNQDLDAEGTSDPEKTPSKWEIELLMLLRQMADESRANSQKEGSNRRGIAATEDGTNMRAFLCIIEQEIRELTILDEQWGLELRKYLTGKAMAHWELMQRSGTEISDWQHPGLVIKGDERARPEQLTGGNGGQAATGQIAITVSPNRGLHGTRSDVMLRTEEERKGNGQGKGDSRPLRRVRLLSGGTVRGNGVRDNGGEVNGREGSVVRDNGGEVNERGGTAFGGTGNGVNECTGGHENTMDGGSIHGGASIDAREQRREERSAPADGEGKREENPTSCGDEGTTMIPGWLLWQEGDAAERTPEYHGSLCSVGKTAVLQLEIVGHKCEGLLDTGASRSFIRLNIVERLGLRVRILQEAHSFTAANGEVILIDWGVPRLSMLCGGEYFTGDFLVGPIPEGEPTVGTQTDTEPIKTAADHAHDDLAKQVARMSAEEAAALLRPPTKRYKSKHRAGDRVKIKDILREARGDTAALKRAIEGLHCVVALPAAKPDCVVQVPIERQGPLLCAIVEHQKVTHFEPGAPPTKPIDTAPPTSEDIDDSPWPTAKLQYTEFDAWSNAPEALRLPTQILTVLKQHRLLFPDSLPDGLPPKRPYDHRILLLPGRLPTRAPIYKMPPDQLAYHTKEIAHLTAKGWIGRTYSPICAPTIMVDKRDDGRCERSSITKC</sequence>
<feature type="compositionally biased region" description="Basic and acidic residues" evidence="1">
    <location>
        <begin position="1"/>
        <end position="24"/>
    </location>
</feature>
<keyword evidence="2" id="KW-0808">Transferase</keyword>
<feature type="region of interest" description="Disordered" evidence="1">
    <location>
        <begin position="1"/>
        <end position="56"/>
    </location>
</feature>
<dbReference type="InterPro" id="IPR001969">
    <property type="entry name" value="Aspartic_peptidase_AS"/>
</dbReference>
<dbReference type="GO" id="GO:0003964">
    <property type="term" value="F:RNA-directed DNA polymerase activity"/>
    <property type="evidence" value="ECO:0007669"/>
    <property type="project" value="UniProtKB-KW"/>
</dbReference>
<evidence type="ECO:0000313" key="2">
    <source>
        <dbReference type="EMBL" id="CDJ36187.1"/>
    </source>
</evidence>
<reference evidence="2" key="1">
    <citation type="submission" date="2013-10" db="EMBL/GenBank/DDBJ databases">
        <title>Genomic analysis of the causative agents of coccidiosis in chickens.</title>
        <authorList>
            <person name="Reid A.J."/>
            <person name="Blake D."/>
            <person name="Billington K."/>
            <person name="Browne H."/>
            <person name="Dunn M."/>
            <person name="Hung S."/>
            <person name="Kawahara F."/>
            <person name="Miranda-Saavedra D."/>
            <person name="Mourier T."/>
            <person name="Nagra H."/>
            <person name="Otto T.D."/>
            <person name="Rawlings N."/>
            <person name="Sanchez A."/>
            <person name="Sanders M."/>
            <person name="Subramaniam C."/>
            <person name="Tay Y."/>
            <person name="Dear P."/>
            <person name="Doerig C."/>
            <person name="Gruber A."/>
            <person name="Parkinson J."/>
            <person name="Shirley M."/>
            <person name="Wan K.L."/>
            <person name="Berriman M."/>
            <person name="Tomley F."/>
            <person name="Pain A."/>
        </authorList>
    </citation>
    <scope>NUCLEOTIDE SEQUENCE [LARGE SCALE GENOMIC DNA]</scope>
    <source>
        <strain evidence="2">Houghton</strain>
    </source>
</reference>
<dbReference type="PANTHER" id="PTHR15503">
    <property type="entry name" value="LDOC1 RELATED"/>
    <property type="match status" value="1"/>
</dbReference>
<dbReference type="OrthoDB" id="2431547at2759"/>
<keyword evidence="3" id="KW-1185">Reference proteome</keyword>
<dbReference type="CDD" id="cd00303">
    <property type="entry name" value="retropepsin_like"/>
    <property type="match status" value="1"/>
</dbReference>
<protein>
    <submittedName>
        <fullName evidence="2">Reverse transcriptase, related</fullName>
    </submittedName>
</protein>
<dbReference type="SUPFAM" id="SSF56672">
    <property type="entry name" value="DNA/RNA polymerases"/>
    <property type="match status" value="1"/>
</dbReference>
<dbReference type="EMBL" id="HG735613">
    <property type="protein sequence ID" value="CDJ36187.1"/>
    <property type="molecule type" value="Genomic_DNA"/>
</dbReference>